<dbReference type="InterPro" id="IPR018060">
    <property type="entry name" value="HTH_AraC"/>
</dbReference>
<dbReference type="PRINTS" id="PR00032">
    <property type="entry name" value="HTHARAC"/>
</dbReference>
<dbReference type="Proteomes" id="UP000559626">
    <property type="component" value="Unassembled WGS sequence"/>
</dbReference>
<gene>
    <name evidence="5" type="ORF">HHL22_10295</name>
</gene>
<proteinExistence type="predicted"/>
<evidence type="ECO:0000256" key="1">
    <source>
        <dbReference type="ARBA" id="ARBA00023015"/>
    </source>
</evidence>
<dbReference type="PROSITE" id="PS01124">
    <property type="entry name" value="HTH_ARAC_FAMILY_2"/>
    <property type="match status" value="1"/>
</dbReference>
<accession>A0A7Y0FMM1</accession>
<keyword evidence="6" id="KW-1185">Reference proteome</keyword>
<comment type="caution">
    <text evidence="5">The sequence shown here is derived from an EMBL/GenBank/DDBJ whole genome shotgun (WGS) entry which is preliminary data.</text>
</comment>
<feature type="domain" description="HTH araC/xylS-type" evidence="4">
    <location>
        <begin position="201"/>
        <end position="307"/>
    </location>
</feature>
<dbReference type="AlphaFoldDB" id="A0A7Y0FMM1"/>
<reference evidence="5 6" key="1">
    <citation type="submission" date="2020-04" db="EMBL/GenBank/DDBJ databases">
        <title>Hymenobacter polaris sp. nov., isolated from Arctic soil.</title>
        <authorList>
            <person name="Dahal R.H."/>
        </authorList>
    </citation>
    <scope>NUCLEOTIDE SEQUENCE [LARGE SCALE GENOMIC DNA]</scope>
    <source>
        <strain evidence="5 6">RP-2-7</strain>
    </source>
</reference>
<dbReference type="InterPro" id="IPR020449">
    <property type="entry name" value="Tscrpt_reg_AraC-type_HTH"/>
</dbReference>
<protein>
    <submittedName>
        <fullName evidence="5">Helix-turn-helix transcriptional regulator</fullName>
    </submittedName>
</protein>
<keyword evidence="2" id="KW-0238">DNA-binding</keyword>
<dbReference type="Gene3D" id="1.10.10.60">
    <property type="entry name" value="Homeodomain-like"/>
    <property type="match status" value="1"/>
</dbReference>
<organism evidence="5 6">
    <name type="scientific">Hymenobacter polaris</name>
    <dbReference type="NCBI Taxonomy" id="2682546"/>
    <lineage>
        <taxon>Bacteria</taxon>
        <taxon>Pseudomonadati</taxon>
        <taxon>Bacteroidota</taxon>
        <taxon>Cytophagia</taxon>
        <taxon>Cytophagales</taxon>
        <taxon>Hymenobacteraceae</taxon>
        <taxon>Hymenobacter</taxon>
    </lineage>
</organism>
<dbReference type="PANTHER" id="PTHR43280">
    <property type="entry name" value="ARAC-FAMILY TRANSCRIPTIONAL REGULATOR"/>
    <property type="match status" value="1"/>
</dbReference>
<evidence type="ECO:0000259" key="4">
    <source>
        <dbReference type="PROSITE" id="PS01124"/>
    </source>
</evidence>
<evidence type="ECO:0000313" key="5">
    <source>
        <dbReference type="EMBL" id="NML65595.1"/>
    </source>
</evidence>
<evidence type="ECO:0000256" key="2">
    <source>
        <dbReference type="ARBA" id="ARBA00023125"/>
    </source>
</evidence>
<dbReference type="Pfam" id="PF12833">
    <property type="entry name" value="HTH_18"/>
    <property type="match status" value="1"/>
</dbReference>
<name>A0A7Y0FMM1_9BACT</name>
<evidence type="ECO:0000256" key="3">
    <source>
        <dbReference type="ARBA" id="ARBA00023163"/>
    </source>
</evidence>
<keyword evidence="3" id="KW-0804">Transcription</keyword>
<dbReference type="SUPFAM" id="SSF46689">
    <property type="entry name" value="Homeodomain-like"/>
    <property type="match status" value="1"/>
</dbReference>
<dbReference type="GO" id="GO:0003700">
    <property type="term" value="F:DNA-binding transcription factor activity"/>
    <property type="evidence" value="ECO:0007669"/>
    <property type="project" value="InterPro"/>
</dbReference>
<evidence type="ECO:0000313" key="6">
    <source>
        <dbReference type="Proteomes" id="UP000559626"/>
    </source>
</evidence>
<dbReference type="EMBL" id="JABBGH010000001">
    <property type="protein sequence ID" value="NML65595.1"/>
    <property type="molecule type" value="Genomic_DNA"/>
</dbReference>
<dbReference type="SMART" id="SM00342">
    <property type="entry name" value="HTH_ARAC"/>
    <property type="match status" value="1"/>
</dbReference>
<dbReference type="RefSeq" id="WP_169530888.1">
    <property type="nucleotide sequence ID" value="NZ_JABBGH010000001.1"/>
</dbReference>
<dbReference type="InterPro" id="IPR009057">
    <property type="entry name" value="Homeodomain-like_sf"/>
</dbReference>
<keyword evidence="1" id="KW-0805">Transcription regulation</keyword>
<dbReference type="PANTHER" id="PTHR43280:SF32">
    <property type="entry name" value="TRANSCRIPTIONAL REGULATORY PROTEIN"/>
    <property type="match status" value="1"/>
</dbReference>
<sequence length="313" mass="34234">MPAATYHEYLAEATAAETGRLLPAATAAETGQFNVFNIADLLATRGSRPPMSFGRRPFYKISLMRGRSRVEVADRTVEVAGPALWLVTSRVPYRWHPHDAEQVGCFCVFTDEFLVPVKGSLVPDELPVFQPAACPVLPLGEDDYAAVAVIFEKMTREMTSGYAYKHELLRAYLLELIFLAQKLLPPTAATLAPPAAARLAARFTELLERQFPLATPGQALGLRTARDFADALAVHVNHLNRVLKDATGRTTTALIAVRLGQEARQLLRHTTWTVAEVADGLGFTDTAHFCHFFKRQTGCAPGEYRGGGVAVSI</sequence>
<dbReference type="GO" id="GO:0043565">
    <property type="term" value="F:sequence-specific DNA binding"/>
    <property type="evidence" value="ECO:0007669"/>
    <property type="project" value="InterPro"/>
</dbReference>